<organism evidence="2 3">
    <name type="scientific">Klebsormidium nitens</name>
    <name type="common">Green alga</name>
    <name type="synonym">Ulothrix nitens</name>
    <dbReference type="NCBI Taxonomy" id="105231"/>
    <lineage>
        <taxon>Eukaryota</taxon>
        <taxon>Viridiplantae</taxon>
        <taxon>Streptophyta</taxon>
        <taxon>Klebsormidiophyceae</taxon>
        <taxon>Klebsormidiales</taxon>
        <taxon>Klebsormidiaceae</taxon>
        <taxon>Klebsormidium</taxon>
    </lineage>
</organism>
<dbReference type="AlphaFoldDB" id="A0A1Y1HNP7"/>
<evidence type="ECO:0000256" key="1">
    <source>
        <dbReference type="SAM" id="MobiDB-lite"/>
    </source>
</evidence>
<dbReference type="EMBL" id="DF236968">
    <property type="protein sequence ID" value="GAQ78799.1"/>
    <property type="molecule type" value="Genomic_DNA"/>
</dbReference>
<gene>
    <name evidence="2" type="ORF">KFL_000190180</name>
</gene>
<proteinExistence type="predicted"/>
<evidence type="ECO:0000313" key="3">
    <source>
        <dbReference type="Proteomes" id="UP000054558"/>
    </source>
</evidence>
<reference evidence="2 3" key="1">
    <citation type="journal article" date="2014" name="Nat. Commun.">
        <title>Klebsormidium flaccidum genome reveals primary factors for plant terrestrial adaptation.</title>
        <authorList>
            <person name="Hori K."/>
            <person name="Maruyama F."/>
            <person name="Fujisawa T."/>
            <person name="Togashi T."/>
            <person name="Yamamoto N."/>
            <person name="Seo M."/>
            <person name="Sato S."/>
            <person name="Yamada T."/>
            <person name="Mori H."/>
            <person name="Tajima N."/>
            <person name="Moriyama T."/>
            <person name="Ikeuchi M."/>
            <person name="Watanabe M."/>
            <person name="Wada H."/>
            <person name="Kobayashi K."/>
            <person name="Saito M."/>
            <person name="Masuda T."/>
            <person name="Sasaki-Sekimoto Y."/>
            <person name="Mashiguchi K."/>
            <person name="Awai K."/>
            <person name="Shimojima M."/>
            <person name="Masuda S."/>
            <person name="Iwai M."/>
            <person name="Nobusawa T."/>
            <person name="Narise T."/>
            <person name="Kondo S."/>
            <person name="Saito H."/>
            <person name="Sato R."/>
            <person name="Murakawa M."/>
            <person name="Ihara Y."/>
            <person name="Oshima-Yamada Y."/>
            <person name="Ohtaka K."/>
            <person name="Satoh M."/>
            <person name="Sonobe K."/>
            <person name="Ishii M."/>
            <person name="Ohtani R."/>
            <person name="Kanamori-Sato M."/>
            <person name="Honoki R."/>
            <person name="Miyazaki D."/>
            <person name="Mochizuki H."/>
            <person name="Umetsu J."/>
            <person name="Higashi K."/>
            <person name="Shibata D."/>
            <person name="Kamiya Y."/>
            <person name="Sato N."/>
            <person name="Nakamura Y."/>
            <person name="Tabata S."/>
            <person name="Ida S."/>
            <person name="Kurokawa K."/>
            <person name="Ohta H."/>
        </authorList>
    </citation>
    <scope>NUCLEOTIDE SEQUENCE [LARGE SCALE GENOMIC DNA]</scope>
    <source>
        <strain evidence="2 3">NIES-2285</strain>
    </source>
</reference>
<dbReference type="OMA" id="VAPIHHA"/>
<dbReference type="Proteomes" id="UP000054558">
    <property type="component" value="Unassembled WGS sequence"/>
</dbReference>
<evidence type="ECO:0000313" key="2">
    <source>
        <dbReference type="EMBL" id="GAQ78799.1"/>
    </source>
</evidence>
<accession>A0A1Y1HNP7</accession>
<feature type="compositionally biased region" description="Low complexity" evidence="1">
    <location>
        <begin position="28"/>
        <end position="55"/>
    </location>
</feature>
<feature type="region of interest" description="Disordered" evidence="1">
    <location>
        <begin position="24"/>
        <end position="69"/>
    </location>
</feature>
<feature type="compositionally biased region" description="Polar residues" evidence="1">
    <location>
        <begin position="57"/>
        <end position="66"/>
    </location>
</feature>
<sequence length="245" mass="24712">MASHMTTKEKLTHPVAAIKEMMGKGDSHTTGTHTGTHTAGTHTGTHVPGTHTGTHVPNYTHTSGTHNHNEAGVIGRYEVPTTGVTHTTPTTMGNEEQLMGNQMGGTPTMGTTAGSGARPVFSEAGHQGIGHQGIGHQGIGHEGIGHQGIGHEGIGHQGIGHEGIGHQGIGHQGVGPHQAKFGVDPASSAAAYEGQEHAGHLPGSGAVGMLGAAASKIMPGHHNKHTDTSAAHTGTTGLGAHKNVL</sequence>
<feature type="region of interest" description="Disordered" evidence="1">
    <location>
        <begin position="221"/>
        <end position="245"/>
    </location>
</feature>
<name>A0A1Y1HNP7_KLENI</name>
<keyword evidence="3" id="KW-1185">Reference proteome</keyword>
<dbReference type="STRING" id="105231.A0A1Y1HNP7"/>
<protein>
    <submittedName>
        <fullName evidence="2">Uncharacterized protein</fullName>
    </submittedName>
</protein>